<name>A0AAV4D227_9GAST</name>
<dbReference type="AlphaFoldDB" id="A0AAV4D227"/>
<reference evidence="1 2" key="1">
    <citation type="journal article" date="2021" name="Elife">
        <title>Chloroplast acquisition without the gene transfer in kleptoplastic sea slugs, Plakobranchus ocellatus.</title>
        <authorList>
            <person name="Maeda T."/>
            <person name="Takahashi S."/>
            <person name="Yoshida T."/>
            <person name="Shimamura S."/>
            <person name="Takaki Y."/>
            <person name="Nagai Y."/>
            <person name="Toyoda A."/>
            <person name="Suzuki Y."/>
            <person name="Arimoto A."/>
            <person name="Ishii H."/>
            <person name="Satoh N."/>
            <person name="Nishiyama T."/>
            <person name="Hasebe M."/>
            <person name="Maruyama T."/>
            <person name="Minagawa J."/>
            <person name="Obokata J."/>
            <person name="Shigenobu S."/>
        </authorList>
    </citation>
    <scope>NUCLEOTIDE SEQUENCE [LARGE SCALE GENOMIC DNA]</scope>
</reference>
<evidence type="ECO:0000313" key="2">
    <source>
        <dbReference type="Proteomes" id="UP000735302"/>
    </source>
</evidence>
<keyword evidence="2" id="KW-1185">Reference proteome</keyword>
<evidence type="ECO:0000313" key="1">
    <source>
        <dbReference type="EMBL" id="GFO38140.1"/>
    </source>
</evidence>
<protein>
    <submittedName>
        <fullName evidence="1">Uncharacterized protein</fullName>
    </submittedName>
</protein>
<accession>A0AAV4D227</accession>
<dbReference type="Proteomes" id="UP000735302">
    <property type="component" value="Unassembled WGS sequence"/>
</dbReference>
<proteinExistence type="predicted"/>
<gene>
    <name evidence="1" type="ORF">PoB_006464500</name>
</gene>
<comment type="caution">
    <text evidence="1">The sequence shown here is derived from an EMBL/GenBank/DDBJ whole genome shotgun (WGS) entry which is preliminary data.</text>
</comment>
<dbReference type="EMBL" id="BLXT01007309">
    <property type="protein sequence ID" value="GFO38140.1"/>
    <property type="molecule type" value="Genomic_DNA"/>
</dbReference>
<organism evidence="1 2">
    <name type="scientific">Plakobranchus ocellatus</name>
    <dbReference type="NCBI Taxonomy" id="259542"/>
    <lineage>
        <taxon>Eukaryota</taxon>
        <taxon>Metazoa</taxon>
        <taxon>Spiralia</taxon>
        <taxon>Lophotrochozoa</taxon>
        <taxon>Mollusca</taxon>
        <taxon>Gastropoda</taxon>
        <taxon>Heterobranchia</taxon>
        <taxon>Euthyneura</taxon>
        <taxon>Panpulmonata</taxon>
        <taxon>Sacoglossa</taxon>
        <taxon>Placobranchoidea</taxon>
        <taxon>Plakobranchidae</taxon>
        <taxon>Plakobranchus</taxon>
    </lineage>
</organism>
<sequence length="114" mass="12933">MSPGYDVTASCKQCSHTFENLLEIPRSKNVCEAKTIIALLTFNKSNLGICTVTVKSKSSEDVVYQKNDENVMEGKKSNELVLKEAYLEQSLITIIRRRQQELFGHICRHKGLEL</sequence>